<evidence type="ECO:0000313" key="6">
    <source>
        <dbReference type="Proteomes" id="UP001470230"/>
    </source>
</evidence>
<accession>A0ABR2GVD9</accession>
<evidence type="ECO:0000256" key="3">
    <source>
        <dbReference type="ARBA" id="ARBA00023125"/>
    </source>
</evidence>
<protein>
    <submittedName>
        <fullName evidence="5">Uncharacterized protein</fullName>
    </submittedName>
</protein>
<keyword evidence="6" id="KW-1185">Reference proteome</keyword>
<dbReference type="Proteomes" id="UP001470230">
    <property type="component" value="Unassembled WGS sequence"/>
</dbReference>
<evidence type="ECO:0000256" key="1">
    <source>
        <dbReference type="ARBA" id="ARBA00006612"/>
    </source>
</evidence>
<comment type="caution">
    <text evidence="5">The sequence shown here is derived from an EMBL/GenBank/DDBJ whole genome shotgun (WGS) entry which is preliminary data.</text>
</comment>
<reference evidence="5 6" key="1">
    <citation type="submission" date="2024-04" db="EMBL/GenBank/DDBJ databases">
        <title>Tritrichomonas musculus Genome.</title>
        <authorList>
            <person name="Alves-Ferreira E."/>
            <person name="Grigg M."/>
            <person name="Lorenzi H."/>
            <person name="Galac M."/>
        </authorList>
    </citation>
    <scope>NUCLEOTIDE SEQUENCE [LARGE SCALE GENOMIC DNA]</scope>
    <source>
        <strain evidence="5 6">EAF2021</strain>
    </source>
</reference>
<dbReference type="PANTHER" id="PTHR22980">
    <property type="entry name" value="CORTISTATIN"/>
    <property type="match status" value="1"/>
</dbReference>
<keyword evidence="3" id="KW-0238">DNA-binding</keyword>
<evidence type="ECO:0000256" key="2">
    <source>
        <dbReference type="ARBA" id="ARBA00022763"/>
    </source>
</evidence>
<dbReference type="PANTHER" id="PTHR22980:SF0">
    <property type="entry name" value="CENTROMERE PROTEIN S"/>
    <property type="match status" value="1"/>
</dbReference>
<dbReference type="Gene3D" id="1.10.20.10">
    <property type="entry name" value="Histone, subunit A"/>
    <property type="match status" value="1"/>
</dbReference>
<sequence length="112" mass="12669">MDAFIERNSQDQIQQIQESLGLSIQRITKDAAGDKSVSTGYVNAISSFIYQFASMCISRDLIAFKDHAGRKSISEDDALLLSRKTKYHDHLIEYLEDLGFTPKVQAKGRKKK</sequence>
<dbReference type="InterPro" id="IPR029003">
    <property type="entry name" value="CENP-S/Mhf1"/>
</dbReference>
<organism evidence="5 6">
    <name type="scientific">Tritrichomonas musculus</name>
    <dbReference type="NCBI Taxonomy" id="1915356"/>
    <lineage>
        <taxon>Eukaryota</taxon>
        <taxon>Metamonada</taxon>
        <taxon>Parabasalia</taxon>
        <taxon>Tritrichomonadida</taxon>
        <taxon>Tritrichomonadidae</taxon>
        <taxon>Tritrichomonas</taxon>
    </lineage>
</organism>
<proteinExistence type="inferred from homology"/>
<dbReference type="Pfam" id="PF15630">
    <property type="entry name" value="CENP-S"/>
    <property type="match status" value="1"/>
</dbReference>
<keyword evidence="4" id="KW-0234">DNA repair</keyword>
<keyword evidence="2" id="KW-0227">DNA damage</keyword>
<dbReference type="InterPro" id="IPR009072">
    <property type="entry name" value="Histone-fold"/>
</dbReference>
<evidence type="ECO:0000256" key="4">
    <source>
        <dbReference type="ARBA" id="ARBA00023204"/>
    </source>
</evidence>
<evidence type="ECO:0000313" key="5">
    <source>
        <dbReference type="EMBL" id="KAK8837836.1"/>
    </source>
</evidence>
<comment type="similarity">
    <text evidence="1">Belongs to the TAF9 family. CENP-S/MHF1 subfamily.</text>
</comment>
<dbReference type="EMBL" id="JAPFFF010000058">
    <property type="protein sequence ID" value="KAK8837836.1"/>
    <property type="molecule type" value="Genomic_DNA"/>
</dbReference>
<gene>
    <name evidence="5" type="ORF">M9Y10_036374</name>
</gene>
<name>A0ABR2GVD9_9EUKA</name>